<reference evidence="1" key="1">
    <citation type="submission" date="2021-01" db="EMBL/GenBank/DDBJ databases">
        <authorList>
            <consortium name="Genoscope - CEA"/>
            <person name="William W."/>
        </authorList>
    </citation>
    <scope>NUCLEOTIDE SEQUENCE</scope>
</reference>
<accession>A0A8S1LMF2</accession>
<keyword evidence="2" id="KW-1185">Reference proteome</keyword>
<evidence type="ECO:0008006" key="3">
    <source>
        <dbReference type="Google" id="ProtNLM"/>
    </source>
</evidence>
<name>A0A8S1LMF2_9CILI</name>
<protein>
    <recommendedName>
        <fullName evidence="3">RIIa domain-containing protein</fullName>
    </recommendedName>
</protein>
<dbReference type="Pfam" id="PF05186">
    <property type="entry name" value="Dpy-30"/>
    <property type="match status" value="1"/>
</dbReference>
<evidence type="ECO:0000313" key="1">
    <source>
        <dbReference type="EMBL" id="CAD8066523.1"/>
    </source>
</evidence>
<dbReference type="AlphaFoldDB" id="A0A8S1LMF2"/>
<dbReference type="EMBL" id="CAJJDN010000021">
    <property type="protein sequence ID" value="CAD8066523.1"/>
    <property type="molecule type" value="Genomic_DNA"/>
</dbReference>
<dbReference type="Proteomes" id="UP000692954">
    <property type="component" value="Unassembled WGS sequence"/>
</dbReference>
<organism evidence="1 2">
    <name type="scientific">Paramecium sonneborni</name>
    <dbReference type="NCBI Taxonomy" id="65129"/>
    <lineage>
        <taxon>Eukaryota</taxon>
        <taxon>Sar</taxon>
        <taxon>Alveolata</taxon>
        <taxon>Ciliophora</taxon>
        <taxon>Intramacronucleata</taxon>
        <taxon>Oligohymenophorea</taxon>
        <taxon>Peniculida</taxon>
        <taxon>Parameciidae</taxon>
        <taxon>Paramecium</taxon>
    </lineage>
</organism>
<proteinExistence type="predicted"/>
<gene>
    <name evidence="1" type="ORF">PSON_ATCC_30995.1.T0210378</name>
</gene>
<evidence type="ECO:0000313" key="2">
    <source>
        <dbReference type="Proteomes" id="UP000692954"/>
    </source>
</evidence>
<comment type="caution">
    <text evidence="1">The sequence shown here is derived from an EMBL/GenBank/DDBJ whole genome shotgun (WGS) entry which is preliminary data.</text>
</comment>
<sequence length="59" mass="6925">MNQTDQSQQSQDNQSTVFQYDPKLFQLLQKALLLVSKQKPQNPIKFVADYMKQNSDDDF</sequence>
<dbReference type="InterPro" id="IPR007858">
    <property type="entry name" value="Dpy-30_motif"/>
</dbReference>